<evidence type="ECO:0000256" key="10">
    <source>
        <dbReference type="ARBA" id="ARBA00049187"/>
    </source>
</evidence>
<name>A0A5B8Z3L0_CYTDA</name>
<dbReference type="InterPro" id="IPR004099">
    <property type="entry name" value="Pyr_nucl-diS_OxRdtase_dimer"/>
</dbReference>
<keyword evidence="9 14" id="KW-0676">Redox-active center</keyword>
<dbReference type="GO" id="GO:0005737">
    <property type="term" value="C:cytoplasm"/>
    <property type="evidence" value="ECO:0007669"/>
    <property type="project" value="UniProtKB-ARBA"/>
</dbReference>
<keyword evidence="12" id="KW-0547">Nucleotide-binding</keyword>
<comment type="similarity">
    <text evidence="1 14">Belongs to the class-I pyridine nucleotide-disulfide oxidoreductase family.</text>
</comment>
<feature type="binding site" evidence="12">
    <location>
        <begin position="184"/>
        <end position="191"/>
    </location>
    <ligand>
        <name>NAD(+)</name>
        <dbReference type="ChEBI" id="CHEBI:57540"/>
    </ligand>
</feature>
<keyword evidence="4 14" id="KW-0285">Flavoprotein</keyword>
<dbReference type="GO" id="GO:0006103">
    <property type="term" value="P:2-oxoglutarate metabolic process"/>
    <property type="evidence" value="ECO:0007669"/>
    <property type="project" value="TreeGrafter"/>
</dbReference>
<dbReference type="SUPFAM" id="SSF55424">
    <property type="entry name" value="FAD/NAD-linked reductases, dimerisation (C-terminal) domain"/>
    <property type="match status" value="1"/>
</dbReference>
<dbReference type="SUPFAM" id="SSF51905">
    <property type="entry name" value="FAD/NAD(P)-binding domain"/>
    <property type="match status" value="1"/>
</dbReference>
<keyword evidence="18" id="KW-1185">Reference proteome</keyword>
<dbReference type="InterPro" id="IPR023753">
    <property type="entry name" value="FAD/NAD-binding_dom"/>
</dbReference>
<sequence>MVVGELAHERDLIIIGGGPGGYNAAIRASQLGMKVTLIEKDQLGGVCLNYGCIPSKVLTYGAEKYVTSHDDAELGIERKGIHFNIETLLTYKIKTIANLREGVTSLIKANKIELLHGSAFFLSEERIGVENGDQFEVFRFKHAIIAAGCSTKQPEGIIIDNNRIFDSRSITNINIVPEKLVVYGHDYIALEMAMAYNAFGSEVMIILKHDEFDFDSSINRELKRLLKKYRIQIMRSTKINEAYAEEEKVSIILQNKTGIEKISASHLFISNLETPNSNHLGITRIGVETTKEGFIRVNDQCRTSISNIFAVGDITEGPNLAVKAIKQGKTAAEIIAGIPAEADFRFLPIVVHTRPPIASVGLTEEEAISQGYSIDIGQFPLSSNGFSAIIGKKEGFIKLIFDKENQMLIGMHIIGDGAIELISSGILSLEMASRDEDLLFPTYPHPSMNEGILEAVEAIKNQAIHLSPKFKKGIQV</sequence>
<evidence type="ECO:0000256" key="4">
    <source>
        <dbReference type="ARBA" id="ARBA00022630"/>
    </source>
</evidence>
<keyword evidence="8" id="KW-1015">Disulfide bond</keyword>
<dbReference type="PRINTS" id="PR00411">
    <property type="entry name" value="PNDRDTASEI"/>
</dbReference>
<accession>A0A5B8Z3L0</accession>
<dbReference type="Pfam" id="PF07992">
    <property type="entry name" value="Pyr_redox_2"/>
    <property type="match status" value="1"/>
</dbReference>
<dbReference type="FunFam" id="3.30.390.30:FF:000001">
    <property type="entry name" value="Dihydrolipoyl dehydrogenase"/>
    <property type="match status" value="1"/>
</dbReference>
<feature type="domain" description="Pyridine nucleotide-disulphide oxidoreductase dimerisation" evidence="15">
    <location>
        <begin position="348"/>
        <end position="455"/>
    </location>
</feature>
<proteinExistence type="inferred from homology"/>
<evidence type="ECO:0000256" key="7">
    <source>
        <dbReference type="ARBA" id="ARBA00023027"/>
    </source>
</evidence>
<dbReference type="RefSeq" id="WP_057770129.1">
    <property type="nucleotide sequence ID" value="NZ_CP042593.1"/>
</dbReference>
<keyword evidence="7 12" id="KW-0520">NAD</keyword>
<dbReference type="NCBIfam" id="TIGR01350">
    <property type="entry name" value="lipoamide_DH"/>
    <property type="match status" value="1"/>
</dbReference>
<evidence type="ECO:0000256" key="8">
    <source>
        <dbReference type="ARBA" id="ARBA00023157"/>
    </source>
</evidence>
<dbReference type="KEGG" id="bda:FSZ17_10735"/>
<evidence type="ECO:0000256" key="11">
    <source>
        <dbReference type="PIRSR" id="PIRSR000350-2"/>
    </source>
</evidence>
<dbReference type="InterPro" id="IPR036188">
    <property type="entry name" value="FAD/NAD-bd_sf"/>
</dbReference>
<evidence type="ECO:0000259" key="16">
    <source>
        <dbReference type="Pfam" id="PF07992"/>
    </source>
</evidence>
<evidence type="ECO:0000256" key="12">
    <source>
        <dbReference type="PIRSR" id="PIRSR000350-3"/>
    </source>
</evidence>
<evidence type="ECO:0000256" key="6">
    <source>
        <dbReference type="ARBA" id="ARBA00023002"/>
    </source>
</evidence>
<evidence type="ECO:0000256" key="3">
    <source>
        <dbReference type="ARBA" id="ARBA00016961"/>
    </source>
</evidence>
<reference evidence="18" key="1">
    <citation type="submission" date="2019-08" db="EMBL/GenBank/DDBJ databases">
        <authorList>
            <person name="Zheng X."/>
        </authorList>
    </citation>
    <scope>NUCLEOTIDE SEQUENCE [LARGE SCALE GENOMIC DNA]</scope>
    <source>
        <strain evidence="18">FJAT-25496</strain>
    </source>
</reference>
<dbReference type="GO" id="GO:0004148">
    <property type="term" value="F:dihydrolipoyl dehydrogenase (NADH) activity"/>
    <property type="evidence" value="ECO:0007669"/>
    <property type="project" value="UniProtKB-EC"/>
</dbReference>
<dbReference type="Gene3D" id="3.50.50.60">
    <property type="entry name" value="FAD/NAD(P)-binding domain"/>
    <property type="match status" value="2"/>
</dbReference>
<evidence type="ECO:0000256" key="2">
    <source>
        <dbReference type="ARBA" id="ARBA00012608"/>
    </source>
</evidence>
<feature type="disulfide bond" description="Redox-active" evidence="13">
    <location>
        <begin position="47"/>
        <end position="52"/>
    </location>
</feature>
<comment type="catalytic activity">
    <reaction evidence="10 14">
        <text>N(6)-[(R)-dihydrolipoyl]-L-lysyl-[protein] + NAD(+) = N(6)-[(R)-lipoyl]-L-lysyl-[protein] + NADH + H(+)</text>
        <dbReference type="Rhea" id="RHEA:15045"/>
        <dbReference type="Rhea" id="RHEA-COMP:10474"/>
        <dbReference type="Rhea" id="RHEA-COMP:10475"/>
        <dbReference type="ChEBI" id="CHEBI:15378"/>
        <dbReference type="ChEBI" id="CHEBI:57540"/>
        <dbReference type="ChEBI" id="CHEBI:57945"/>
        <dbReference type="ChEBI" id="CHEBI:83099"/>
        <dbReference type="ChEBI" id="CHEBI:83100"/>
        <dbReference type="EC" id="1.8.1.4"/>
    </reaction>
</comment>
<dbReference type="GO" id="GO:0050660">
    <property type="term" value="F:flavin adenine dinucleotide binding"/>
    <property type="evidence" value="ECO:0007669"/>
    <property type="project" value="InterPro"/>
</dbReference>
<dbReference type="Pfam" id="PF02852">
    <property type="entry name" value="Pyr_redox_dim"/>
    <property type="match status" value="1"/>
</dbReference>
<feature type="domain" description="FAD/NAD(P)-binding" evidence="16">
    <location>
        <begin position="11"/>
        <end position="328"/>
    </location>
</feature>
<dbReference type="STRING" id="1742359.GCA_001439625_00589"/>
<evidence type="ECO:0000313" key="17">
    <source>
        <dbReference type="EMBL" id="QED47692.1"/>
    </source>
</evidence>
<dbReference type="Proteomes" id="UP000321555">
    <property type="component" value="Chromosome"/>
</dbReference>
<dbReference type="InterPro" id="IPR012999">
    <property type="entry name" value="Pyr_OxRdtase_I_AS"/>
</dbReference>
<dbReference type="Gene3D" id="3.30.390.30">
    <property type="match status" value="1"/>
</dbReference>
<dbReference type="InterPro" id="IPR001100">
    <property type="entry name" value="Pyr_nuc-diS_OxRdtase"/>
</dbReference>
<evidence type="ECO:0000256" key="9">
    <source>
        <dbReference type="ARBA" id="ARBA00023284"/>
    </source>
</evidence>
<dbReference type="PANTHER" id="PTHR22912">
    <property type="entry name" value="DISULFIDE OXIDOREDUCTASE"/>
    <property type="match status" value="1"/>
</dbReference>
<comment type="cofactor">
    <cofactor evidence="12 14">
        <name>FAD</name>
        <dbReference type="ChEBI" id="CHEBI:57692"/>
    </cofactor>
    <text evidence="12 14">Binds 1 FAD per subunit.</text>
</comment>
<dbReference type="PANTHER" id="PTHR22912:SF151">
    <property type="entry name" value="DIHYDROLIPOYL DEHYDROGENASE, MITOCHONDRIAL"/>
    <property type="match status" value="1"/>
</dbReference>
<keyword evidence="6 14" id="KW-0560">Oxidoreductase</keyword>
<dbReference type="PROSITE" id="PS00076">
    <property type="entry name" value="PYRIDINE_REDOX_1"/>
    <property type="match status" value="1"/>
</dbReference>
<dbReference type="AlphaFoldDB" id="A0A5B8Z3L0"/>
<evidence type="ECO:0000256" key="5">
    <source>
        <dbReference type="ARBA" id="ARBA00022827"/>
    </source>
</evidence>
<feature type="active site" description="Proton acceptor" evidence="11">
    <location>
        <position position="445"/>
    </location>
</feature>
<protein>
    <recommendedName>
        <fullName evidence="3 14">Dihydrolipoyl dehydrogenase</fullName>
        <ecNumber evidence="2 14">1.8.1.4</ecNumber>
    </recommendedName>
</protein>
<dbReference type="EC" id="1.8.1.4" evidence="2 14"/>
<evidence type="ECO:0000256" key="1">
    <source>
        <dbReference type="ARBA" id="ARBA00007532"/>
    </source>
</evidence>
<dbReference type="OrthoDB" id="9800167at2"/>
<dbReference type="InterPro" id="IPR006258">
    <property type="entry name" value="Lipoamide_DH"/>
</dbReference>
<keyword evidence="5 12" id="KW-0274">FAD</keyword>
<feature type="binding site" evidence="12">
    <location>
        <position position="56"/>
    </location>
    <ligand>
        <name>FAD</name>
        <dbReference type="ChEBI" id="CHEBI:57692"/>
    </ligand>
</feature>
<dbReference type="PRINTS" id="PR00368">
    <property type="entry name" value="FADPNR"/>
</dbReference>
<feature type="binding site" evidence="12">
    <location>
        <position position="313"/>
    </location>
    <ligand>
        <name>FAD</name>
        <dbReference type="ChEBI" id="CHEBI:57692"/>
    </ligand>
</feature>
<dbReference type="EMBL" id="CP042593">
    <property type="protein sequence ID" value="QED47692.1"/>
    <property type="molecule type" value="Genomic_DNA"/>
</dbReference>
<organism evidence="17 18">
    <name type="scientific">Cytobacillus dafuensis</name>
    <name type="common">Bacillus dafuensis</name>
    <dbReference type="NCBI Taxonomy" id="1742359"/>
    <lineage>
        <taxon>Bacteria</taxon>
        <taxon>Bacillati</taxon>
        <taxon>Bacillota</taxon>
        <taxon>Bacilli</taxon>
        <taxon>Bacillales</taxon>
        <taxon>Bacillaceae</taxon>
        <taxon>Cytobacillus</taxon>
    </lineage>
</organism>
<dbReference type="PIRSF" id="PIRSF000350">
    <property type="entry name" value="Mercury_reductase_MerA"/>
    <property type="match status" value="1"/>
</dbReference>
<evidence type="ECO:0000313" key="18">
    <source>
        <dbReference type="Proteomes" id="UP000321555"/>
    </source>
</evidence>
<evidence type="ECO:0000259" key="15">
    <source>
        <dbReference type="Pfam" id="PF02852"/>
    </source>
</evidence>
<dbReference type="InterPro" id="IPR016156">
    <property type="entry name" value="FAD/NAD-linked_Rdtase_dimer_sf"/>
</dbReference>
<dbReference type="InterPro" id="IPR050151">
    <property type="entry name" value="Class-I_Pyr_Nuc-Dis_Oxidored"/>
</dbReference>
<gene>
    <name evidence="17" type="primary">lpdA</name>
    <name evidence="17" type="ORF">FSZ17_10735</name>
</gene>
<evidence type="ECO:0000256" key="14">
    <source>
        <dbReference type="RuleBase" id="RU003692"/>
    </source>
</evidence>
<evidence type="ECO:0000256" key="13">
    <source>
        <dbReference type="PIRSR" id="PIRSR000350-4"/>
    </source>
</evidence>
<comment type="miscellaneous">
    <text evidence="14">The active site is a redox-active disulfide bond.</text>
</comment>